<keyword evidence="2" id="KW-0812">Transmembrane</keyword>
<evidence type="ECO:0000313" key="6">
    <source>
        <dbReference type="Proteomes" id="UP000190951"/>
    </source>
</evidence>
<dbReference type="Gene3D" id="3.40.1710.10">
    <property type="entry name" value="abc type-2 transporter like domain"/>
    <property type="match status" value="1"/>
</dbReference>
<keyword evidence="4" id="KW-0472">Membrane</keyword>
<evidence type="ECO:0000256" key="1">
    <source>
        <dbReference type="ARBA" id="ARBA00004141"/>
    </source>
</evidence>
<dbReference type="RefSeq" id="WP_077835604.1">
    <property type="nucleotide sequence ID" value="NZ_CP096983.1"/>
</dbReference>
<dbReference type="GO" id="GO:0016020">
    <property type="term" value="C:membrane"/>
    <property type="evidence" value="ECO:0007669"/>
    <property type="project" value="UniProtKB-SubCell"/>
</dbReference>
<accession>A0A1S8LCB4</accession>
<organism evidence="5 6">
    <name type="scientific">Clostridium felsineum</name>
    <dbReference type="NCBI Taxonomy" id="36839"/>
    <lineage>
        <taxon>Bacteria</taxon>
        <taxon>Bacillati</taxon>
        <taxon>Bacillota</taxon>
        <taxon>Clostridia</taxon>
        <taxon>Eubacteriales</taxon>
        <taxon>Clostridiaceae</taxon>
        <taxon>Clostridium</taxon>
    </lineage>
</organism>
<dbReference type="Proteomes" id="UP000190951">
    <property type="component" value="Chromosome"/>
</dbReference>
<reference evidence="5 6" key="1">
    <citation type="submission" date="2022-04" db="EMBL/GenBank/DDBJ databases">
        <title>Genome sequence of C. roseum typestrain.</title>
        <authorList>
            <person name="Poehlein A."/>
            <person name="Schoch T."/>
            <person name="Duerre P."/>
            <person name="Daniel R."/>
        </authorList>
    </citation>
    <scope>NUCLEOTIDE SEQUENCE [LARGE SCALE GENOMIC DNA]</scope>
    <source>
        <strain evidence="5 6">DSM 7320</strain>
    </source>
</reference>
<dbReference type="STRING" id="84029.CROST_12060"/>
<sequence length="378" mass="41934">MNIFYIAINTIKSNVTDKKTLVMMLLFPIVLILILGNALKSVGNFSVTDLGKTTVYYYNADSKEESRNFDEFLKSKEIKKILNVKKVSSYNEGKKFVDNGEGNSLLYIDNEYSKNIENDKKAKIQIYESKNNATRNQIIESLINSFNDGANTVTVSSKIAKMRTNYVNKDNLTEKYLSVKGKAPSAMDYYSVTMLLLILLYGANYGSSELQNLFFDRVGKRIRTTATKTYEHLIGVVLGVMFTLILQALVLVLFTKYVYGANWGSHPILVFGIVASFAIFSAAMGFLFVIATGEDKKASMLIGIVSPILTFVSGGYFKLPISDASIVKYVPNNIAQSGLFNMIYKGTTTTAESSIIILLAISVVFLAIASILGRRRMA</sequence>
<dbReference type="InterPro" id="IPR013525">
    <property type="entry name" value="ABC2_TM"/>
</dbReference>
<dbReference type="EMBL" id="CP096983">
    <property type="protein sequence ID" value="URZ09830.1"/>
    <property type="molecule type" value="Genomic_DNA"/>
</dbReference>
<dbReference type="PANTHER" id="PTHR43027:SF1">
    <property type="entry name" value="DOXORUBICIN RESISTANCE ABC TRANSPORTER PERMEASE PROTEIN DRRC-RELATED"/>
    <property type="match status" value="1"/>
</dbReference>
<name>A0A1S8LCB4_9CLOT</name>
<protein>
    <submittedName>
        <fullName evidence="5">Linearmycin resistance permease protein LnrM</fullName>
    </submittedName>
</protein>
<dbReference type="AlphaFoldDB" id="A0A1S8LCB4"/>
<keyword evidence="6" id="KW-1185">Reference proteome</keyword>
<dbReference type="KEGG" id="crw:CROST_005290"/>
<dbReference type="Pfam" id="PF12698">
    <property type="entry name" value="ABC2_membrane_3"/>
    <property type="match status" value="1"/>
</dbReference>
<dbReference type="GO" id="GO:0140359">
    <property type="term" value="F:ABC-type transporter activity"/>
    <property type="evidence" value="ECO:0007669"/>
    <property type="project" value="InterPro"/>
</dbReference>
<comment type="subcellular location">
    <subcellularLocation>
        <location evidence="1">Membrane</location>
        <topology evidence="1">Multi-pass membrane protein</topology>
    </subcellularLocation>
</comment>
<keyword evidence="3" id="KW-1133">Transmembrane helix</keyword>
<evidence type="ECO:0000256" key="4">
    <source>
        <dbReference type="ARBA" id="ARBA00023136"/>
    </source>
</evidence>
<dbReference type="PANTHER" id="PTHR43027">
    <property type="entry name" value="DOXORUBICIN RESISTANCE ABC TRANSPORTER PERMEASE PROTEIN DRRC-RELATED"/>
    <property type="match status" value="1"/>
</dbReference>
<dbReference type="InterPro" id="IPR052902">
    <property type="entry name" value="ABC-2_transporter"/>
</dbReference>
<proteinExistence type="predicted"/>
<evidence type="ECO:0000256" key="3">
    <source>
        <dbReference type="ARBA" id="ARBA00022989"/>
    </source>
</evidence>
<gene>
    <name evidence="5" type="primary">lnrM</name>
    <name evidence="5" type="ORF">CROST_005290</name>
</gene>
<evidence type="ECO:0000256" key="2">
    <source>
        <dbReference type="ARBA" id="ARBA00022692"/>
    </source>
</evidence>
<evidence type="ECO:0000313" key="5">
    <source>
        <dbReference type="EMBL" id="URZ09830.1"/>
    </source>
</evidence>